<protein>
    <submittedName>
        <fullName evidence="2">Uncharacterized protein</fullName>
    </submittedName>
</protein>
<evidence type="ECO:0000313" key="3">
    <source>
        <dbReference type="Proteomes" id="UP000803884"/>
    </source>
</evidence>
<dbReference type="GeneID" id="96004046"/>
<dbReference type="EMBL" id="JAAQHG020000006">
    <property type="protein sequence ID" value="KAL1588871.1"/>
    <property type="molecule type" value="Genomic_DNA"/>
</dbReference>
<dbReference type="AlphaFoldDB" id="A0AB34KX91"/>
<reference evidence="2 3" key="1">
    <citation type="journal article" date="2020" name="Microbiol. Resour. Announc.">
        <title>Draft Genome Sequence of a Cladosporium Species Isolated from the Mesophotic Ascidian Didemnum maculosum.</title>
        <authorList>
            <person name="Gioti A."/>
            <person name="Siaperas R."/>
            <person name="Nikolaivits E."/>
            <person name="Le Goff G."/>
            <person name="Ouazzani J."/>
            <person name="Kotoulas G."/>
            <person name="Topakas E."/>
        </authorList>
    </citation>
    <scope>NUCLEOTIDE SEQUENCE [LARGE SCALE GENOMIC DNA]</scope>
    <source>
        <strain evidence="2 3">TM138-S3</strain>
    </source>
</reference>
<accession>A0AB34KX91</accession>
<evidence type="ECO:0000313" key="2">
    <source>
        <dbReference type="EMBL" id="KAL1588871.1"/>
    </source>
</evidence>
<name>A0AB34KX91_9PEZI</name>
<keyword evidence="3" id="KW-1185">Reference proteome</keyword>
<gene>
    <name evidence="2" type="ORF">WHR41_02602</name>
</gene>
<sequence>MAPQVRALAQSESKAKFMERLGLDERNLDDKHLYHMMKEEASAGRNRMLAMPGFLREESKENAQPPFSNAQINETATHREIMNIYRHARPETRAYYDLGHDTDGLEEENWVIRWLLWHVFRYRDNRNKSRRQGVSGRRSPNSSDRSGSEVPGPIINEDFNSAPAAKSGFYDPVRDQ</sequence>
<organism evidence="2 3">
    <name type="scientific">Cladosporium halotolerans</name>
    <dbReference type="NCBI Taxonomy" id="1052096"/>
    <lineage>
        <taxon>Eukaryota</taxon>
        <taxon>Fungi</taxon>
        <taxon>Dikarya</taxon>
        <taxon>Ascomycota</taxon>
        <taxon>Pezizomycotina</taxon>
        <taxon>Dothideomycetes</taxon>
        <taxon>Dothideomycetidae</taxon>
        <taxon>Cladosporiales</taxon>
        <taxon>Cladosporiaceae</taxon>
        <taxon>Cladosporium</taxon>
    </lineage>
</organism>
<dbReference type="RefSeq" id="XP_069231976.1">
    <property type="nucleotide sequence ID" value="XM_069371208.1"/>
</dbReference>
<dbReference type="Proteomes" id="UP000803884">
    <property type="component" value="Unassembled WGS sequence"/>
</dbReference>
<evidence type="ECO:0000256" key="1">
    <source>
        <dbReference type="SAM" id="MobiDB-lite"/>
    </source>
</evidence>
<comment type="caution">
    <text evidence="2">The sequence shown here is derived from an EMBL/GenBank/DDBJ whole genome shotgun (WGS) entry which is preliminary data.</text>
</comment>
<proteinExistence type="predicted"/>
<feature type="region of interest" description="Disordered" evidence="1">
    <location>
        <begin position="128"/>
        <end position="176"/>
    </location>
</feature>